<comment type="caution">
    <text evidence="2">The sequence shown here is derived from an EMBL/GenBank/DDBJ whole genome shotgun (WGS) entry which is preliminary data.</text>
</comment>
<feature type="compositionally biased region" description="Low complexity" evidence="1">
    <location>
        <begin position="282"/>
        <end position="322"/>
    </location>
</feature>
<dbReference type="AlphaFoldDB" id="A0AAV9V6X5"/>
<accession>A0AAV9V6X5</accession>
<evidence type="ECO:0000313" key="3">
    <source>
        <dbReference type="Proteomes" id="UP001375240"/>
    </source>
</evidence>
<protein>
    <submittedName>
        <fullName evidence="2">Uncharacterized protein</fullName>
    </submittedName>
</protein>
<organism evidence="2 3">
    <name type="scientific">Orbilia brochopaga</name>
    <dbReference type="NCBI Taxonomy" id="3140254"/>
    <lineage>
        <taxon>Eukaryota</taxon>
        <taxon>Fungi</taxon>
        <taxon>Dikarya</taxon>
        <taxon>Ascomycota</taxon>
        <taxon>Pezizomycotina</taxon>
        <taxon>Orbiliomycetes</taxon>
        <taxon>Orbiliales</taxon>
        <taxon>Orbiliaceae</taxon>
        <taxon>Orbilia</taxon>
    </lineage>
</organism>
<feature type="compositionally biased region" description="Low complexity" evidence="1">
    <location>
        <begin position="221"/>
        <end position="241"/>
    </location>
</feature>
<dbReference type="EMBL" id="JAVHNQ010000002">
    <property type="protein sequence ID" value="KAK6355566.1"/>
    <property type="molecule type" value="Genomic_DNA"/>
</dbReference>
<feature type="region of interest" description="Disordered" evidence="1">
    <location>
        <begin position="146"/>
        <end position="179"/>
    </location>
</feature>
<evidence type="ECO:0000256" key="1">
    <source>
        <dbReference type="SAM" id="MobiDB-lite"/>
    </source>
</evidence>
<evidence type="ECO:0000313" key="2">
    <source>
        <dbReference type="EMBL" id="KAK6355566.1"/>
    </source>
</evidence>
<sequence>MLLYPSILTTGRPESHSAPSQLPLRTLLNVLRLSISTIFVSTFLTCHLAAAAPLSAVSIPTIPKHHHHLHIHRHTYVPANIHHHIDPLSTPVPPIEQRSHTSSEEVWPRDYGYNYAEVPSIGNPTVILVTTTETILRTVAPQTVTPTTYIDRRGEEEEGRPDDVDGPPPDVNIDFPGPGGVITSTITTTTTTTTTTTIYTTVLGNGVPGAPGGPVNVGPVVSGSVPQWSPGPDAGAVQSPAVPTPVAPSPPALESASTRTSSTRGSLSTTSTAVGRQTNIISRHASSHHSSSISSTSKNNKTKTGVTTTHSSSSSKLKPTTSAHRSNSTLSGIFLDATPTAPTVYSTGKNTPIPSLETVYINSTSTVTVITGYLITGAVTPTASPTASEGASSRAGASSMLVQVASVGLFIIGGWFLDAW</sequence>
<name>A0AAV9V6X5_9PEZI</name>
<feature type="compositionally biased region" description="Pro residues" evidence="1">
    <location>
        <begin position="242"/>
        <end position="251"/>
    </location>
</feature>
<keyword evidence="3" id="KW-1185">Reference proteome</keyword>
<reference evidence="2 3" key="1">
    <citation type="submission" date="2019-10" db="EMBL/GenBank/DDBJ databases">
        <authorList>
            <person name="Palmer J.M."/>
        </authorList>
    </citation>
    <scope>NUCLEOTIDE SEQUENCE [LARGE SCALE GENOMIC DNA]</scope>
    <source>
        <strain evidence="2 3">TWF696</strain>
    </source>
</reference>
<gene>
    <name evidence="2" type="ORF">TWF696_004666</name>
</gene>
<feature type="compositionally biased region" description="Low complexity" evidence="1">
    <location>
        <begin position="255"/>
        <end position="273"/>
    </location>
</feature>
<proteinExistence type="predicted"/>
<dbReference type="Proteomes" id="UP001375240">
    <property type="component" value="Unassembled WGS sequence"/>
</dbReference>
<feature type="region of interest" description="Disordered" evidence="1">
    <location>
        <begin position="221"/>
        <end position="327"/>
    </location>
</feature>